<reference evidence="7 8" key="1">
    <citation type="submission" date="2020-06" db="EMBL/GenBank/DDBJ databases">
        <authorList>
            <person name="Li R."/>
            <person name="Bekaert M."/>
        </authorList>
    </citation>
    <scope>NUCLEOTIDE SEQUENCE [LARGE SCALE GENOMIC DNA]</scope>
    <source>
        <strain evidence="8">wild</strain>
    </source>
</reference>
<keyword evidence="8" id="KW-1185">Reference proteome</keyword>
<proteinExistence type="predicted"/>
<evidence type="ECO:0000313" key="8">
    <source>
        <dbReference type="Proteomes" id="UP000507470"/>
    </source>
</evidence>
<evidence type="ECO:0000256" key="1">
    <source>
        <dbReference type="ARBA" id="ARBA00004175"/>
    </source>
</evidence>
<dbReference type="PANTHER" id="PTHR40388:SF1">
    <property type="entry name" value="BRYOPORIN"/>
    <property type="match status" value="1"/>
</dbReference>
<keyword evidence="5" id="KW-0166">Nematocyst</keyword>
<gene>
    <name evidence="7" type="ORF">MCOR_52461</name>
</gene>
<keyword evidence="3" id="KW-1052">Target cell membrane</keyword>
<dbReference type="Gene3D" id="2.60.270.20">
    <property type="entry name" value="Cytolysin/lectin"/>
    <property type="match status" value="1"/>
</dbReference>
<feature type="chain" id="PRO_5026707534" evidence="6">
    <location>
        <begin position="24"/>
        <end position="232"/>
    </location>
</feature>
<dbReference type="Proteomes" id="UP000507470">
    <property type="component" value="Unassembled WGS sequence"/>
</dbReference>
<dbReference type="GO" id="GO:0042151">
    <property type="term" value="C:nematocyst"/>
    <property type="evidence" value="ECO:0007669"/>
    <property type="project" value="UniProtKB-SubCell"/>
</dbReference>
<accession>A0A6J8EIT4</accession>
<evidence type="ECO:0000313" key="7">
    <source>
        <dbReference type="EMBL" id="CAC5420217.1"/>
    </source>
</evidence>
<comment type="subcellular location">
    <subcellularLocation>
        <location evidence="2">Nematocyst</location>
    </subcellularLocation>
    <subcellularLocation>
        <location evidence="1">Target cell membrane</location>
    </subcellularLocation>
</comment>
<dbReference type="EMBL" id="CACVKT020009076">
    <property type="protein sequence ID" value="CAC5420217.1"/>
    <property type="molecule type" value="Genomic_DNA"/>
</dbReference>
<dbReference type="AlphaFoldDB" id="A0A6J8EIT4"/>
<dbReference type="PANTHER" id="PTHR40388">
    <property type="entry name" value="BRYOPORIN"/>
    <property type="match status" value="1"/>
</dbReference>
<feature type="signal peptide" evidence="6">
    <location>
        <begin position="1"/>
        <end position="23"/>
    </location>
</feature>
<protein>
    <submittedName>
        <fullName evidence="7">Uncharacterized protein</fullName>
    </submittedName>
</protein>
<evidence type="ECO:0000256" key="4">
    <source>
        <dbReference type="ARBA" id="ARBA00023298"/>
    </source>
</evidence>
<evidence type="ECO:0000256" key="5">
    <source>
        <dbReference type="ARBA" id="ARBA00023331"/>
    </source>
</evidence>
<dbReference type="GO" id="GO:0044218">
    <property type="term" value="C:other organism cell membrane"/>
    <property type="evidence" value="ECO:0007669"/>
    <property type="project" value="UniProtKB-KW"/>
</dbReference>
<dbReference type="SUPFAM" id="SSF63724">
    <property type="entry name" value="Cytolysin/lectin"/>
    <property type="match status" value="1"/>
</dbReference>
<dbReference type="OrthoDB" id="6132998at2759"/>
<evidence type="ECO:0000256" key="6">
    <source>
        <dbReference type="SAM" id="SignalP"/>
    </source>
</evidence>
<keyword evidence="6" id="KW-0732">Signal</keyword>
<evidence type="ECO:0000256" key="2">
    <source>
        <dbReference type="ARBA" id="ARBA00004532"/>
    </source>
</evidence>
<dbReference type="InterPro" id="IPR015926">
    <property type="entry name" value="Cytolysin/lectin"/>
</dbReference>
<dbReference type="InterPro" id="IPR050677">
    <property type="entry name" value="Actinoporin_PFT"/>
</dbReference>
<evidence type="ECO:0000256" key="3">
    <source>
        <dbReference type="ARBA" id="ARBA00022537"/>
    </source>
</evidence>
<sequence length="232" mass="25749">MAKFSFDVVLLVVLAGLISHSAGMSPGTIGAIAKVAGAVISSGASMRAKPHPYKVVCTIEIENWTKFILEDPHSSIAKGRLQSSPVMIRPASREQFIAHKSSWFTGTYGVASWLINDRRAVIMWHCPYSFLWHTNVLGVGLTESSNVYHKNWFNQMYKGRNGQGLNFERDDYHHDTPTIRIADERFEITGTMGTSHKATARIVIRPVNENDLAPSIAAELDKRGLAKLLKRG</sequence>
<name>A0A6J8EIT4_MYTCO</name>
<keyword evidence="4" id="KW-0472">Membrane</keyword>
<keyword evidence="4" id="KW-1053">Target membrane</keyword>
<organism evidence="7 8">
    <name type="scientific">Mytilus coruscus</name>
    <name type="common">Sea mussel</name>
    <dbReference type="NCBI Taxonomy" id="42192"/>
    <lineage>
        <taxon>Eukaryota</taxon>
        <taxon>Metazoa</taxon>
        <taxon>Spiralia</taxon>
        <taxon>Lophotrochozoa</taxon>
        <taxon>Mollusca</taxon>
        <taxon>Bivalvia</taxon>
        <taxon>Autobranchia</taxon>
        <taxon>Pteriomorphia</taxon>
        <taxon>Mytilida</taxon>
        <taxon>Mytiloidea</taxon>
        <taxon>Mytilidae</taxon>
        <taxon>Mytilinae</taxon>
        <taxon>Mytilus</taxon>
    </lineage>
</organism>